<evidence type="ECO:0000313" key="3">
    <source>
        <dbReference type="Proteomes" id="UP000307943"/>
    </source>
</evidence>
<dbReference type="PROSITE" id="PS50011">
    <property type="entry name" value="PROTEIN_KINASE_DOM"/>
    <property type="match status" value="1"/>
</dbReference>
<protein>
    <submittedName>
        <fullName evidence="2">Serine/threonine protein kinase</fullName>
    </submittedName>
</protein>
<dbReference type="InterPro" id="IPR011009">
    <property type="entry name" value="Kinase-like_dom_sf"/>
</dbReference>
<dbReference type="GO" id="GO:0004674">
    <property type="term" value="F:protein serine/threonine kinase activity"/>
    <property type="evidence" value="ECO:0007669"/>
    <property type="project" value="UniProtKB-KW"/>
</dbReference>
<dbReference type="AlphaFoldDB" id="A0A5C4TAM5"/>
<organism evidence="2 3">
    <name type="scientific">Paenibacillus hemerocallicola</name>
    <dbReference type="NCBI Taxonomy" id="1172614"/>
    <lineage>
        <taxon>Bacteria</taxon>
        <taxon>Bacillati</taxon>
        <taxon>Bacillota</taxon>
        <taxon>Bacilli</taxon>
        <taxon>Bacillales</taxon>
        <taxon>Paenibacillaceae</taxon>
        <taxon>Paenibacillus</taxon>
    </lineage>
</organism>
<keyword evidence="2" id="KW-0418">Kinase</keyword>
<evidence type="ECO:0000313" key="2">
    <source>
        <dbReference type="EMBL" id="TNJ65942.1"/>
    </source>
</evidence>
<dbReference type="Gene3D" id="1.10.510.10">
    <property type="entry name" value="Transferase(Phosphotransferase) domain 1"/>
    <property type="match status" value="1"/>
</dbReference>
<gene>
    <name evidence="2" type="ORF">FE784_12235</name>
</gene>
<keyword evidence="3" id="KW-1185">Reference proteome</keyword>
<name>A0A5C4TAM5_9BACL</name>
<keyword evidence="2" id="KW-0808">Transferase</keyword>
<proteinExistence type="predicted"/>
<dbReference type="RefSeq" id="WP_139602483.1">
    <property type="nucleotide sequence ID" value="NZ_VDCQ01000014.1"/>
</dbReference>
<dbReference type="SUPFAM" id="SSF56112">
    <property type="entry name" value="Protein kinase-like (PK-like)"/>
    <property type="match status" value="1"/>
</dbReference>
<dbReference type="GO" id="GO:0005524">
    <property type="term" value="F:ATP binding"/>
    <property type="evidence" value="ECO:0007669"/>
    <property type="project" value="InterPro"/>
</dbReference>
<comment type="caution">
    <text evidence="2">The sequence shown here is derived from an EMBL/GenBank/DDBJ whole genome shotgun (WGS) entry which is preliminary data.</text>
</comment>
<dbReference type="Proteomes" id="UP000307943">
    <property type="component" value="Unassembled WGS sequence"/>
</dbReference>
<dbReference type="EMBL" id="VDCQ01000014">
    <property type="protein sequence ID" value="TNJ65942.1"/>
    <property type="molecule type" value="Genomic_DNA"/>
</dbReference>
<evidence type="ECO:0000259" key="1">
    <source>
        <dbReference type="PROSITE" id="PS50011"/>
    </source>
</evidence>
<dbReference type="OrthoDB" id="334783at2"/>
<dbReference type="InterPro" id="IPR000719">
    <property type="entry name" value="Prot_kinase_dom"/>
</dbReference>
<feature type="domain" description="Protein kinase" evidence="1">
    <location>
        <begin position="17"/>
        <end position="294"/>
    </location>
</feature>
<reference evidence="2 3" key="1">
    <citation type="submission" date="2019-05" db="EMBL/GenBank/DDBJ databases">
        <title>We sequenced the genome of Paenibacillus hemerocallicola KCTC 33185 for further insight into its adaptation and study the phylogeny of Paenibacillus.</title>
        <authorList>
            <person name="Narsing Rao M.P."/>
        </authorList>
    </citation>
    <scope>NUCLEOTIDE SEQUENCE [LARGE SCALE GENOMIC DNA]</scope>
    <source>
        <strain evidence="2 3">KCTC 33185</strain>
    </source>
</reference>
<keyword evidence="2" id="KW-0723">Serine/threonine-protein kinase</keyword>
<sequence>MKGTIDIKIDDVKFQLQEEHDFGWLANLGRVFEAFAQQDSGNISFGIEKNSGKIFVKYAGAKSAAFSGTPQDAINNLKNAMSLYKELSHPSLIKLIDHYEVGSGYAAVFEWFDGESLHPHWSFPPPAKYTDPNSPFYRFKHLSVTQRLISLDHIYTFHEFVEEKGFVAIDFYDGSLLHDFSKNETKICDIDLYQRRPYCNSMGRLWGSSRFMSPEEFSLGAEIDGCTNVFTMGATAFALLGGERDRSFEHWEAGRELYEVAIRAVNPNRENRYDSVSDFKSAWDLAVKLADLLN</sequence>
<accession>A0A5C4TAM5</accession>